<dbReference type="Pfam" id="PF01872">
    <property type="entry name" value="RibD_C"/>
    <property type="match status" value="1"/>
</dbReference>
<feature type="binding site" evidence="13">
    <location>
        <begin position="298"/>
        <end position="304"/>
    </location>
    <ligand>
        <name>NADP(+)</name>
        <dbReference type="ChEBI" id="CHEBI:58349"/>
    </ligand>
</feature>
<dbReference type="PANTHER" id="PTHR38011">
    <property type="entry name" value="DIHYDROFOLATE REDUCTASE FAMILY PROTEIN (AFU_ORTHOLOGUE AFUA_8G06820)"/>
    <property type="match status" value="1"/>
</dbReference>
<evidence type="ECO:0000256" key="3">
    <source>
        <dbReference type="ARBA" id="ARBA00004910"/>
    </source>
</evidence>
<feature type="binding site" evidence="13">
    <location>
        <position position="212"/>
    </location>
    <ligand>
        <name>substrate</name>
    </ligand>
</feature>
<reference evidence="18 19" key="1">
    <citation type="submission" date="2019-11" db="EMBL/GenBank/DDBJ databases">
        <authorList>
            <person name="Cho J.-C."/>
        </authorList>
    </citation>
    <scope>NUCLEOTIDE SEQUENCE [LARGE SCALE GENOMIC DNA]</scope>
    <source>
        <strain evidence="17 18">JH1073</strain>
        <strain evidence="16 19">JH702</strain>
    </source>
</reference>
<dbReference type="Pfam" id="PF00383">
    <property type="entry name" value="dCMP_cyt_deam_1"/>
    <property type="match status" value="1"/>
</dbReference>
<dbReference type="EC" id="1.1.1.193" evidence="11"/>
<dbReference type="RefSeq" id="WP_342823894.1">
    <property type="nucleotide sequence ID" value="NZ_CP046146.1"/>
</dbReference>
<keyword evidence="11 14" id="KW-0862">Zinc</keyword>
<dbReference type="NCBIfam" id="TIGR00227">
    <property type="entry name" value="ribD_Cterm"/>
    <property type="match status" value="1"/>
</dbReference>
<dbReference type="InterPro" id="IPR004794">
    <property type="entry name" value="Eubact_RibD"/>
</dbReference>
<comment type="similarity">
    <text evidence="5 11">In the C-terminal section; belongs to the HTP reductase family.</text>
</comment>
<keyword evidence="11 14" id="KW-0479">Metal-binding</keyword>
<evidence type="ECO:0000256" key="4">
    <source>
        <dbReference type="ARBA" id="ARBA00005259"/>
    </source>
</evidence>
<keyword evidence="6 11" id="KW-0521">NADP</keyword>
<evidence type="ECO:0000313" key="17">
    <source>
        <dbReference type="EMBL" id="WFG39688.1"/>
    </source>
</evidence>
<feature type="binding site" evidence="13">
    <location>
        <position position="201"/>
    </location>
    <ligand>
        <name>NADP(+)</name>
        <dbReference type="ChEBI" id="CHEBI:58349"/>
    </ligand>
</feature>
<reference evidence="18" key="3">
    <citation type="submission" date="2023-06" db="EMBL/GenBank/DDBJ databases">
        <title>Pangenomics reveal diversification of enzyme families and niche specialization in globally abundant SAR202 bacteria.</title>
        <authorList>
            <person name="Saw J.H.W."/>
        </authorList>
    </citation>
    <scope>NUCLEOTIDE SEQUENCE [LARGE SCALE GENOMIC DNA]</scope>
    <source>
        <strain evidence="18">JH1073</strain>
    </source>
</reference>
<dbReference type="Gene3D" id="3.40.430.10">
    <property type="entry name" value="Dihydrofolate Reductase, subunit A"/>
    <property type="match status" value="1"/>
</dbReference>
<comment type="catalytic activity">
    <reaction evidence="10 11">
        <text>2,5-diamino-6-hydroxy-4-(5-phosphoribosylamino)-pyrimidine + H2O + H(+) = 5-amino-6-(5-phospho-D-ribosylamino)uracil + NH4(+)</text>
        <dbReference type="Rhea" id="RHEA:21868"/>
        <dbReference type="ChEBI" id="CHEBI:15377"/>
        <dbReference type="ChEBI" id="CHEBI:15378"/>
        <dbReference type="ChEBI" id="CHEBI:28938"/>
        <dbReference type="ChEBI" id="CHEBI:58453"/>
        <dbReference type="ChEBI" id="CHEBI:58614"/>
        <dbReference type="EC" id="3.5.4.26"/>
    </reaction>
</comment>
<evidence type="ECO:0000256" key="10">
    <source>
        <dbReference type="ARBA" id="ARBA00049886"/>
    </source>
</evidence>
<comment type="pathway">
    <text evidence="2 11">Cofactor biosynthesis; riboflavin biosynthesis; 5-amino-6-(D-ribitylamino)uracil from GTP: step 2/4.</text>
</comment>
<evidence type="ECO:0000313" key="19">
    <source>
        <dbReference type="Proteomes" id="UP001321249"/>
    </source>
</evidence>
<evidence type="ECO:0000313" key="16">
    <source>
        <dbReference type="EMBL" id="MDG0865562.1"/>
    </source>
</evidence>
<dbReference type="GO" id="GO:0008703">
    <property type="term" value="F:5-amino-6-(5-phosphoribosylamino)uracil reductase activity"/>
    <property type="evidence" value="ECO:0007669"/>
    <property type="project" value="UniProtKB-EC"/>
</dbReference>
<keyword evidence="7 11" id="KW-0560">Oxidoreductase</keyword>
<evidence type="ECO:0000256" key="12">
    <source>
        <dbReference type="PIRSR" id="PIRSR006769-1"/>
    </source>
</evidence>
<feature type="binding site" evidence="13">
    <location>
        <position position="175"/>
    </location>
    <ligand>
        <name>NADP(+)</name>
        <dbReference type="ChEBI" id="CHEBI:58349"/>
    </ligand>
</feature>
<dbReference type="EMBL" id="CP046147">
    <property type="protein sequence ID" value="WFG39688.1"/>
    <property type="molecule type" value="Genomic_DNA"/>
</dbReference>
<dbReference type="InterPro" id="IPR011549">
    <property type="entry name" value="RibD_C"/>
</dbReference>
<dbReference type="PROSITE" id="PS51747">
    <property type="entry name" value="CYT_DCMP_DEAMINASES_2"/>
    <property type="match status" value="1"/>
</dbReference>
<evidence type="ECO:0000256" key="13">
    <source>
        <dbReference type="PIRSR" id="PIRSR006769-2"/>
    </source>
</evidence>
<feature type="binding site" evidence="13">
    <location>
        <position position="209"/>
    </location>
    <ligand>
        <name>substrate</name>
    </ligand>
</feature>
<dbReference type="Gene3D" id="3.40.140.10">
    <property type="entry name" value="Cytidine Deaminase, domain 2"/>
    <property type="match status" value="1"/>
</dbReference>
<dbReference type="InterPro" id="IPR002734">
    <property type="entry name" value="RibDG_C"/>
</dbReference>
<proteinExistence type="inferred from homology"/>
<feature type="binding site" evidence="13">
    <location>
        <position position="230"/>
    </location>
    <ligand>
        <name>NADP(+)</name>
        <dbReference type="ChEBI" id="CHEBI:58349"/>
    </ligand>
</feature>
<evidence type="ECO:0000256" key="6">
    <source>
        <dbReference type="ARBA" id="ARBA00022857"/>
    </source>
</evidence>
<feature type="binding site" evidence="13">
    <location>
        <position position="205"/>
    </location>
    <ligand>
        <name>NADP(+)</name>
        <dbReference type="ChEBI" id="CHEBI:58349"/>
    </ligand>
</feature>
<dbReference type="GO" id="GO:0050661">
    <property type="term" value="F:NADP binding"/>
    <property type="evidence" value="ECO:0007669"/>
    <property type="project" value="InterPro"/>
</dbReference>
<dbReference type="Proteomes" id="UP001219901">
    <property type="component" value="Chromosome"/>
</dbReference>
<keyword evidence="8" id="KW-0511">Multifunctional enzyme</keyword>
<dbReference type="Proteomes" id="UP001321249">
    <property type="component" value="Unassembled WGS sequence"/>
</dbReference>
<comment type="cofactor">
    <cofactor evidence="11 14">
        <name>Zn(2+)</name>
        <dbReference type="ChEBI" id="CHEBI:29105"/>
    </cofactor>
    <text evidence="11 14">Binds 1 zinc ion.</text>
</comment>
<dbReference type="PIRSF" id="PIRSF006769">
    <property type="entry name" value="RibD"/>
    <property type="match status" value="1"/>
</dbReference>
<dbReference type="CDD" id="cd01284">
    <property type="entry name" value="Riboflavin_deaminase-reductase"/>
    <property type="match status" value="1"/>
</dbReference>
<accession>A0AAJ5ZEC8</accession>
<dbReference type="PANTHER" id="PTHR38011:SF7">
    <property type="entry name" value="2,5-DIAMINO-6-RIBOSYLAMINO-4(3H)-PYRIMIDINONE 5'-PHOSPHATE REDUCTASE"/>
    <property type="match status" value="1"/>
</dbReference>
<dbReference type="EMBL" id="WMBE01000001">
    <property type="protein sequence ID" value="MDG0865562.1"/>
    <property type="molecule type" value="Genomic_DNA"/>
</dbReference>
<comment type="pathway">
    <text evidence="3 11">Cofactor biosynthesis; riboflavin biosynthesis; 5-amino-6-(D-ribitylamino)uracil from GTP: step 3/4.</text>
</comment>
<evidence type="ECO:0000256" key="8">
    <source>
        <dbReference type="ARBA" id="ARBA00023268"/>
    </source>
</evidence>
<dbReference type="NCBIfam" id="TIGR00326">
    <property type="entry name" value="eubact_ribD"/>
    <property type="match status" value="1"/>
</dbReference>
<comment type="catalytic activity">
    <reaction evidence="9 11">
        <text>5-amino-6-(5-phospho-D-ribitylamino)uracil + NADP(+) = 5-amino-6-(5-phospho-D-ribosylamino)uracil + NADPH + H(+)</text>
        <dbReference type="Rhea" id="RHEA:17845"/>
        <dbReference type="ChEBI" id="CHEBI:15378"/>
        <dbReference type="ChEBI" id="CHEBI:57783"/>
        <dbReference type="ChEBI" id="CHEBI:58349"/>
        <dbReference type="ChEBI" id="CHEBI:58421"/>
        <dbReference type="ChEBI" id="CHEBI:58453"/>
        <dbReference type="EC" id="1.1.1.193"/>
    </reaction>
</comment>
<evidence type="ECO:0000256" key="2">
    <source>
        <dbReference type="ARBA" id="ARBA00004882"/>
    </source>
</evidence>
<feature type="binding site" evidence="14">
    <location>
        <position position="52"/>
    </location>
    <ligand>
        <name>Zn(2+)</name>
        <dbReference type="ChEBI" id="CHEBI:29105"/>
        <note>catalytic</note>
    </ligand>
</feature>
<keyword evidence="18" id="KW-1185">Reference proteome</keyword>
<dbReference type="SUPFAM" id="SSF53927">
    <property type="entry name" value="Cytidine deaminase-like"/>
    <property type="match status" value="1"/>
</dbReference>
<dbReference type="GO" id="GO:0009231">
    <property type="term" value="P:riboflavin biosynthetic process"/>
    <property type="evidence" value="ECO:0007669"/>
    <property type="project" value="UniProtKB-KW"/>
</dbReference>
<feature type="domain" description="CMP/dCMP-type deaminase" evidence="15">
    <location>
        <begin position="3"/>
        <end position="117"/>
    </location>
</feature>
<gene>
    <name evidence="17" type="primary">ribD</name>
    <name evidence="16" type="ORF">GKO46_00555</name>
    <name evidence="17" type="ORF">GKO48_08665</name>
</gene>
<evidence type="ECO:0000256" key="11">
    <source>
        <dbReference type="PIRNR" id="PIRNR006769"/>
    </source>
</evidence>
<dbReference type="EC" id="3.5.4.26" evidence="11"/>
<keyword evidence="11 17" id="KW-0378">Hydrolase</keyword>
<reference evidence="17" key="2">
    <citation type="journal article" date="2023" name="Nat. Commun.">
        <title>Cultivation of marine bacteria of the SAR202 clade.</title>
        <authorList>
            <person name="Lim Y."/>
            <person name="Seo J.H."/>
            <person name="Giovannoni S.J."/>
            <person name="Kang I."/>
            <person name="Cho J.C."/>
        </authorList>
    </citation>
    <scope>NUCLEOTIDE SEQUENCE</scope>
    <source>
        <strain evidence="17">JH1073</strain>
    </source>
</reference>
<evidence type="ECO:0000256" key="14">
    <source>
        <dbReference type="PIRSR" id="PIRSR006769-3"/>
    </source>
</evidence>
<keyword evidence="11" id="KW-0686">Riboflavin biosynthesis</keyword>
<feature type="binding site" evidence="13">
    <location>
        <position position="173"/>
    </location>
    <ligand>
        <name>substrate</name>
    </ligand>
</feature>
<dbReference type="InterPro" id="IPR050765">
    <property type="entry name" value="Riboflavin_Biosynth_HTPR"/>
</dbReference>
<feature type="active site" description="Proton donor" evidence="12">
    <location>
        <position position="54"/>
    </location>
</feature>
<feature type="binding site" evidence="13">
    <location>
        <position position="296"/>
    </location>
    <ligand>
        <name>substrate</name>
    </ligand>
</feature>
<feature type="binding site" evidence="14">
    <location>
        <position position="86"/>
    </location>
    <ligand>
        <name>Zn(2+)</name>
        <dbReference type="ChEBI" id="CHEBI:29105"/>
        <note>catalytic</note>
    </ligand>
</feature>
<protein>
    <recommendedName>
        <fullName evidence="11">Riboflavin biosynthesis protein RibD</fullName>
    </recommendedName>
    <domain>
        <recommendedName>
            <fullName evidence="11">Diaminohydroxyphosphoribosylaminopyrimidine deaminase</fullName>
            <shortName evidence="11">DRAP deaminase</shortName>
            <ecNumber evidence="11">3.5.4.26</ecNumber>
        </recommendedName>
        <alternativeName>
            <fullName evidence="11">Riboflavin-specific deaminase</fullName>
        </alternativeName>
    </domain>
    <domain>
        <recommendedName>
            <fullName evidence="11">5-amino-6-(5-phosphoribosylamino)uracil reductase</fullName>
            <ecNumber evidence="11">1.1.1.193</ecNumber>
        </recommendedName>
        <alternativeName>
            <fullName evidence="11">HTP reductase</fullName>
        </alternativeName>
    </domain>
</protein>
<evidence type="ECO:0000256" key="1">
    <source>
        <dbReference type="ARBA" id="ARBA00002151"/>
    </source>
</evidence>
<dbReference type="SUPFAM" id="SSF53597">
    <property type="entry name" value="Dihydrofolate reductase-like"/>
    <property type="match status" value="1"/>
</dbReference>
<sequence length="368" mass="38518">MSSQHAAHLDRTFELAEQGLGGVAPRPSVGAVVVSEGVIIGEGITEPRPGRHAEPIALAAAGDKTRGATLYCSLEPHAFQGVAPPCTEAIIAAGITTVVSPIEDPNPSVSGNGFRQLKAAGIEVVRSATNQQIRRAELLIEGFTHHLNTRRPLVTLKLATSLDGKIATRTGDSQWITNSSSRSRVHEMRRQTDALITGIGTVLTDKPRLTARDSDGNPTGRPLLRVVVDTHGRIPADARLLQEPGEVLWVVGEGIDVTAPTDSTSIQKAGLIDGKINLAEVIDELGTRGLHTAMIEAGAGLAGAFIEANLIDKVSAFIAPKFIGGTEAPGPLAGTGISDIGEALTLENLTHTVIDGDILVEGYVLKVD</sequence>
<evidence type="ECO:0000256" key="5">
    <source>
        <dbReference type="ARBA" id="ARBA00007417"/>
    </source>
</evidence>
<dbReference type="InterPro" id="IPR016193">
    <property type="entry name" value="Cytidine_deaminase-like"/>
</dbReference>
<comment type="similarity">
    <text evidence="4 11">In the N-terminal section; belongs to the cytidine and deoxycytidylate deaminase family.</text>
</comment>
<name>A0AAJ5ZEC8_9CHLR</name>
<dbReference type="InterPro" id="IPR002125">
    <property type="entry name" value="CMP_dCMP_dom"/>
</dbReference>
<evidence type="ECO:0000256" key="7">
    <source>
        <dbReference type="ARBA" id="ARBA00023002"/>
    </source>
</evidence>
<organism evidence="17 18">
    <name type="scientific">Candidatus Lucifugimonas marina</name>
    <dbReference type="NCBI Taxonomy" id="3038979"/>
    <lineage>
        <taxon>Bacteria</taxon>
        <taxon>Bacillati</taxon>
        <taxon>Chloroflexota</taxon>
        <taxon>Dehalococcoidia</taxon>
        <taxon>SAR202 cluster</taxon>
        <taxon>Candidatus Lucifugimonadales</taxon>
        <taxon>Candidatus Lucifugimonadaceae</taxon>
        <taxon>Candidatus Lucifugimonas</taxon>
    </lineage>
</organism>
<dbReference type="GO" id="GO:0008835">
    <property type="term" value="F:diaminohydroxyphosphoribosylaminopyrimidine deaminase activity"/>
    <property type="evidence" value="ECO:0007669"/>
    <property type="project" value="UniProtKB-EC"/>
</dbReference>
<feature type="binding site" evidence="13">
    <location>
        <position position="189"/>
    </location>
    <ligand>
        <name>substrate</name>
    </ligand>
</feature>
<dbReference type="AlphaFoldDB" id="A0AAJ5ZEC8"/>
<evidence type="ECO:0000259" key="15">
    <source>
        <dbReference type="PROSITE" id="PS51747"/>
    </source>
</evidence>
<feature type="binding site" evidence="13">
    <location>
        <position position="159"/>
    </location>
    <ligand>
        <name>NADP(+)</name>
        <dbReference type="ChEBI" id="CHEBI:58349"/>
    </ligand>
</feature>
<dbReference type="GO" id="GO:0046872">
    <property type="term" value="F:metal ion binding"/>
    <property type="evidence" value="ECO:0007669"/>
    <property type="project" value="UniProtKB-KW"/>
</dbReference>
<evidence type="ECO:0000313" key="18">
    <source>
        <dbReference type="Proteomes" id="UP001219901"/>
    </source>
</evidence>
<comment type="function">
    <text evidence="1 11">Converts 2,5-diamino-6-(ribosylamino)-4(3h)-pyrimidinone 5'-phosphate into 5-amino-6-(ribosylamino)-2,4(1h,3h)-pyrimidinedione 5'-phosphate.</text>
</comment>
<evidence type="ECO:0000256" key="9">
    <source>
        <dbReference type="ARBA" id="ARBA00049861"/>
    </source>
</evidence>
<dbReference type="InterPro" id="IPR024072">
    <property type="entry name" value="DHFR-like_dom_sf"/>
</dbReference>